<dbReference type="AlphaFoldDB" id="X6P5S9"/>
<feature type="repeat" description="WD" evidence="1">
    <location>
        <begin position="112"/>
        <end position="149"/>
    </location>
</feature>
<protein>
    <submittedName>
        <fullName evidence="2">WD-40 repeat protein</fullName>
    </submittedName>
</protein>
<dbReference type="SUPFAM" id="SSF50978">
    <property type="entry name" value="WD40 repeat-like"/>
    <property type="match status" value="1"/>
</dbReference>
<dbReference type="PROSITE" id="PS50082">
    <property type="entry name" value="WD_REPEATS_2"/>
    <property type="match status" value="1"/>
</dbReference>
<dbReference type="Gene3D" id="2.130.10.10">
    <property type="entry name" value="YVTN repeat-like/Quinoprotein amine dehydrogenase"/>
    <property type="match status" value="1"/>
</dbReference>
<dbReference type="InterPro" id="IPR015943">
    <property type="entry name" value="WD40/YVTN_repeat-like_dom_sf"/>
</dbReference>
<dbReference type="EMBL" id="ASPP01003393">
    <property type="protein sequence ID" value="ETO33439.1"/>
    <property type="molecule type" value="Genomic_DNA"/>
</dbReference>
<comment type="caution">
    <text evidence="2">The sequence shown here is derived from an EMBL/GenBank/DDBJ whole genome shotgun (WGS) entry which is preliminary data.</text>
</comment>
<dbReference type="InterPro" id="IPR036322">
    <property type="entry name" value="WD40_repeat_dom_sf"/>
</dbReference>
<gene>
    <name evidence="2" type="ORF">RFI_03668</name>
</gene>
<evidence type="ECO:0000313" key="3">
    <source>
        <dbReference type="Proteomes" id="UP000023152"/>
    </source>
</evidence>
<organism evidence="2 3">
    <name type="scientific">Reticulomyxa filosa</name>
    <dbReference type="NCBI Taxonomy" id="46433"/>
    <lineage>
        <taxon>Eukaryota</taxon>
        <taxon>Sar</taxon>
        <taxon>Rhizaria</taxon>
        <taxon>Retaria</taxon>
        <taxon>Foraminifera</taxon>
        <taxon>Monothalamids</taxon>
        <taxon>Reticulomyxidae</taxon>
        <taxon>Reticulomyxa</taxon>
    </lineage>
</organism>
<keyword evidence="3" id="KW-1185">Reference proteome</keyword>
<dbReference type="Proteomes" id="UP000023152">
    <property type="component" value="Unassembled WGS sequence"/>
</dbReference>
<dbReference type="InterPro" id="IPR001680">
    <property type="entry name" value="WD40_rpt"/>
</dbReference>
<name>X6P5S9_RETFI</name>
<reference evidence="2 3" key="1">
    <citation type="journal article" date="2013" name="Curr. Biol.">
        <title>The Genome of the Foraminiferan Reticulomyxa filosa.</title>
        <authorList>
            <person name="Glockner G."/>
            <person name="Hulsmann N."/>
            <person name="Schleicher M."/>
            <person name="Noegel A.A."/>
            <person name="Eichinger L."/>
            <person name="Gallinger C."/>
            <person name="Pawlowski J."/>
            <person name="Sierra R."/>
            <person name="Euteneuer U."/>
            <person name="Pillet L."/>
            <person name="Moustafa A."/>
            <person name="Platzer M."/>
            <person name="Groth M."/>
            <person name="Szafranski K."/>
            <person name="Schliwa M."/>
        </authorList>
    </citation>
    <scope>NUCLEOTIDE SEQUENCE [LARGE SCALE GENOMIC DNA]</scope>
</reference>
<accession>X6P5S9</accession>
<dbReference type="SMART" id="SM00320">
    <property type="entry name" value="WD40"/>
    <property type="match status" value="2"/>
</dbReference>
<sequence length="149" mass="16802">MYDPNNYPFSHQNYVTVDDENKEEILKAADEVSPLKPPVIRHRTSGSDVLNMTTMTTIARTKSEGNVQKGGSTHYEVKDFSLSQSGAVLCVGYKNQKQCILWNTLTGKQLDRLTHPDKFGRVCLSHDGQVFATTCYDNDIRLWTTSGRK</sequence>
<proteinExistence type="predicted"/>
<keyword evidence="1" id="KW-0853">WD repeat</keyword>
<dbReference type="PROSITE" id="PS50294">
    <property type="entry name" value="WD_REPEATS_REGION"/>
    <property type="match status" value="1"/>
</dbReference>
<evidence type="ECO:0000313" key="2">
    <source>
        <dbReference type="EMBL" id="ETO33439.1"/>
    </source>
</evidence>
<evidence type="ECO:0000256" key="1">
    <source>
        <dbReference type="PROSITE-ProRule" id="PRU00221"/>
    </source>
</evidence>